<accession>A0A5S5D424</accession>
<comment type="caution">
    <text evidence="2">The sequence shown here is derived from an EMBL/GenBank/DDBJ whole genome shotgun (WGS) entry which is preliminary data.</text>
</comment>
<sequence>MRKVRFLKDHVNGIKKGQEGEFNDGRANYLVRVGVAEFVDETSVKTSTKQSKAKAKTKPATAKSEPCKTC</sequence>
<proteinExistence type="predicted"/>
<dbReference type="AlphaFoldDB" id="A0A5S5D424"/>
<organism evidence="2 3">
    <name type="scientific">Sphingobacterium allocomposti</name>
    <dbReference type="NCBI Taxonomy" id="415956"/>
    <lineage>
        <taxon>Bacteria</taxon>
        <taxon>Pseudomonadati</taxon>
        <taxon>Bacteroidota</taxon>
        <taxon>Sphingobacteriia</taxon>
        <taxon>Sphingobacteriales</taxon>
        <taxon>Sphingobacteriaceae</taxon>
        <taxon>Sphingobacterium</taxon>
    </lineage>
</organism>
<evidence type="ECO:0000313" key="2">
    <source>
        <dbReference type="EMBL" id="TYP89419.1"/>
    </source>
</evidence>
<gene>
    <name evidence="2" type="ORF">BC792_12720</name>
</gene>
<protein>
    <submittedName>
        <fullName evidence="2">Uncharacterized protein</fullName>
    </submittedName>
</protein>
<dbReference type="Proteomes" id="UP000325105">
    <property type="component" value="Unassembled WGS sequence"/>
</dbReference>
<reference evidence="2 3" key="1">
    <citation type="submission" date="2019-07" db="EMBL/GenBank/DDBJ databases">
        <title>Genomic Encyclopedia of Archaeal and Bacterial Type Strains, Phase II (KMG-II): from individual species to whole genera.</title>
        <authorList>
            <person name="Goeker M."/>
        </authorList>
    </citation>
    <scope>NUCLEOTIDE SEQUENCE [LARGE SCALE GENOMIC DNA]</scope>
    <source>
        <strain evidence="2 3">DSM 18850</strain>
    </source>
</reference>
<evidence type="ECO:0000313" key="3">
    <source>
        <dbReference type="Proteomes" id="UP000325105"/>
    </source>
</evidence>
<keyword evidence="3" id="KW-1185">Reference proteome</keyword>
<dbReference type="EMBL" id="VNHX01000027">
    <property type="protein sequence ID" value="TYP89419.1"/>
    <property type="molecule type" value="Genomic_DNA"/>
</dbReference>
<name>A0A5S5D424_9SPHI</name>
<feature type="region of interest" description="Disordered" evidence="1">
    <location>
        <begin position="46"/>
        <end position="70"/>
    </location>
</feature>
<evidence type="ECO:0000256" key="1">
    <source>
        <dbReference type="SAM" id="MobiDB-lite"/>
    </source>
</evidence>
<dbReference type="RefSeq" id="WP_148910017.1">
    <property type="nucleotide sequence ID" value="NZ_VNHX01000027.1"/>
</dbReference>
<dbReference type="OrthoDB" id="714131at2"/>